<dbReference type="CDD" id="cd00063">
    <property type="entry name" value="FN3"/>
    <property type="match status" value="1"/>
</dbReference>
<dbReference type="Pfam" id="PF13374">
    <property type="entry name" value="TPR_10"/>
    <property type="match status" value="2"/>
</dbReference>
<dbReference type="EMBL" id="JBHLUE010000003">
    <property type="protein sequence ID" value="MFC0563481.1"/>
    <property type="molecule type" value="Genomic_DNA"/>
</dbReference>
<keyword evidence="1" id="KW-0326">Glycosidase</keyword>
<protein>
    <submittedName>
        <fullName evidence="5">Tetratricopeptide repeat protein</fullName>
    </submittedName>
</protein>
<feature type="compositionally biased region" description="Low complexity" evidence="3">
    <location>
        <begin position="757"/>
        <end position="780"/>
    </location>
</feature>
<evidence type="ECO:0000313" key="5">
    <source>
        <dbReference type="EMBL" id="MFC0563481.1"/>
    </source>
</evidence>
<feature type="compositionally biased region" description="Basic and acidic residues" evidence="3">
    <location>
        <begin position="505"/>
        <end position="517"/>
    </location>
</feature>
<comment type="caution">
    <text evidence="5">The sequence shown here is derived from an EMBL/GenBank/DDBJ whole genome shotgun (WGS) entry which is preliminary data.</text>
</comment>
<gene>
    <name evidence="5" type="ORF">ACFFHU_04775</name>
</gene>
<keyword evidence="4" id="KW-0812">Transmembrane</keyword>
<dbReference type="InterPro" id="IPR013783">
    <property type="entry name" value="Ig-like_fold"/>
</dbReference>
<feature type="region of interest" description="Disordered" evidence="3">
    <location>
        <begin position="530"/>
        <end position="693"/>
    </location>
</feature>
<dbReference type="Proteomes" id="UP001589894">
    <property type="component" value="Unassembled WGS sequence"/>
</dbReference>
<feature type="region of interest" description="Disordered" evidence="3">
    <location>
        <begin position="271"/>
        <end position="370"/>
    </location>
</feature>
<keyword evidence="4" id="KW-1133">Transmembrane helix</keyword>
<keyword evidence="2" id="KW-0624">Polysaccharide degradation</keyword>
<dbReference type="Gene3D" id="2.60.40.10">
    <property type="entry name" value="Immunoglobulins"/>
    <property type="match status" value="1"/>
</dbReference>
<name>A0ABV6NS23_9ACTN</name>
<keyword evidence="1" id="KW-0378">Hydrolase</keyword>
<evidence type="ECO:0000256" key="4">
    <source>
        <dbReference type="SAM" id="Phobius"/>
    </source>
</evidence>
<keyword evidence="6" id="KW-1185">Reference proteome</keyword>
<evidence type="ECO:0000256" key="3">
    <source>
        <dbReference type="SAM" id="MobiDB-lite"/>
    </source>
</evidence>
<evidence type="ECO:0000256" key="2">
    <source>
        <dbReference type="ARBA" id="ARBA00023326"/>
    </source>
</evidence>
<evidence type="ECO:0000313" key="6">
    <source>
        <dbReference type="Proteomes" id="UP001589894"/>
    </source>
</evidence>
<organism evidence="5 6">
    <name type="scientific">Plantactinospora siamensis</name>
    <dbReference type="NCBI Taxonomy" id="555372"/>
    <lineage>
        <taxon>Bacteria</taxon>
        <taxon>Bacillati</taxon>
        <taxon>Actinomycetota</taxon>
        <taxon>Actinomycetes</taxon>
        <taxon>Micromonosporales</taxon>
        <taxon>Micromonosporaceae</taxon>
        <taxon>Plantactinospora</taxon>
    </lineage>
</organism>
<dbReference type="InterPro" id="IPR011990">
    <property type="entry name" value="TPR-like_helical_dom_sf"/>
</dbReference>
<proteinExistence type="predicted"/>
<feature type="compositionally biased region" description="Pro residues" evidence="3">
    <location>
        <begin position="308"/>
        <end position="319"/>
    </location>
</feature>
<feature type="compositionally biased region" description="Low complexity" evidence="3">
    <location>
        <begin position="334"/>
        <end position="343"/>
    </location>
</feature>
<sequence length="864" mass="87327">MAQGYGDVTRAAQDLVAEGDLAGAQALLDQALGTADPSPGNASEELTEAAGLQARILIALGEPHAARGWAAFAYAAAMRQFGVSDPRTVTAAATLAAVLHRVGSDTRAARLYRDVIIELTALDGPESLRVLAAHADLATVEYALGRCELARNRLTDAWELHREVYGEAHPGGIKMLARLGSMERDCGRFTEAHDHLALARELCRRHLPPDDPLTRQVAALARAPADPRHVCGSDRDGNVAAGDVAAGDVAAGDVAAGGVAAGGVAAGGVAAGGADDAGPQPPPSTPPSTPAEPPRREGRSAAAHSGAPVPPYIPPPRQPAPDDFAATPYPSLAEPPGEGWWPPDEAEPPPWTGDAGDNASGGAAEGGYPGTYDAAYQQGYDAAGTGIRPVFEEPTDPAFGPVGYRSGGSAQPQPGRNAADPNGQHAGTAPAWDAAAGDEGQHAGAPPAWDATADREGQHAGAAPAWNVTADHQDQAAAAWDGTARDGTGYDDAQAGWNAPAGQEAGHDDAGPGWEDAARHEAGYGATQAGWNAPADQEAGYGAGQPGWTGTADREAGYDAGQPGWTGTADREAGYGDGQPGWTGTADREAGYDDGQPGWTGTADREADRGAGEAAGGVPPTGGGTAAAVPAEGAGTDGPAPADEPGWPAGEGWSAGPGWYRRPGTVSDPAEGRPDRAGVPAQSAPGVHRLPDVRRADRLPAAIHRPEDGTRRRMLPVVVAGLLVVLLGALAVIVGFALSGDPPPPDSGPSGGPGSAPPATATGGAATPAPPAGRGAPPADVKLKDSGDSVTLSWVYPAGAEGPVVIAGGRRGQQPQAFQDLPAGTHNFTVYGLSTAQDYCFTVGIAYSADTVGRSRQVCTNRRR</sequence>
<dbReference type="SUPFAM" id="SSF49265">
    <property type="entry name" value="Fibronectin type III"/>
    <property type="match status" value="1"/>
</dbReference>
<accession>A0ABV6NS23</accession>
<feature type="region of interest" description="Disordered" evidence="3">
    <location>
        <begin position="387"/>
        <end position="517"/>
    </location>
</feature>
<feature type="transmembrane region" description="Helical" evidence="4">
    <location>
        <begin position="714"/>
        <end position="738"/>
    </location>
</feature>
<feature type="compositionally biased region" description="Gly residues" evidence="3">
    <location>
        <begin position="613"/>
        <end position="625"/>
    </location>
</feature>
<evidence type="ECO:0000256" key="1">
    <source>
        <dbReference type="ARBA" id="ARBA00023295"/>
    </source>
</evidence>
<dbReference type="InterPro" id="IPR003961">
    <property type="entry name" value="FN3_dom"/>
</dbReference>
<reference evidence="5 6" key="1">
    <citation type="submission" date="2024-09" db="EMBL/GenBank/DDBJ databases">
        <authorList>
            <person name="Sun Q."/>
            <person name="Mori K."/>
        </authorList>
    </citation>
    <scope>NUCLEOTIDE SEQUENCE [LARGE SCALE GENOMIC DNA]</scope>
    <source>
        <strain evidence="5 6">TBRC 2205</strain>
    </source>
</reference>
<keyword evidence="4" id="KW-0472">Membrane</keyword>
<keyword evidence="2" id="KW-0119">Carbohydrate metabolism</keyword>
<feature type="compositionally biased region" description="Low complexity" evidence="3">
    <location>
        <begin position="426"/>
        <end position="438"/>
    </location>
</feature>
<feature type="compositionally biased region" description="Low complexity" evidence="3">
    <location>
        <begin position="353"/>
        <end position="362"/>
    </location>
</feature>
<feature type="region of interest" description="Disordered" evidence="3">
    <location>
        <begin position="743"/>
        <end position="784"/>
    </location>
</feature>
<dbReference type="SUPFAM" id="SSF48452">
    <property type="entry name" value="TPR-like"/>
    <property type="match status" value="1"/>
</dbReference>
<dbReference type="RefSeq" id="WP_377336093.1">
    <property type="nucleotide sequence ID" value="NZ_JBHLUE010000003.1"/>
</dbReference>
<dbReference type="Gene3D" id="1.25.40.10">
    <property type="entry name" value="Tetratricopeptide repeat domain"/>
    <property type="match status" value="1"/>
</dbReference>
<feature type="compositionally biased region" description="Pro residues" evidence="3">
    <location>
        <begin position="279"/>
        <end position="292"/>
    </location>
</feature>
<dbReference type="InterPro" id="IPR036116">
    <property type="entry name" value="FN3_sf"/>
</dbReference>